<evidence type="ECO:0000259" key="6">
    <source>
        <dbReference type="PROSITE" id="PS51462"/>
    </source>
</evidence>
<evidence type="ECO:0000313" key="7">
    <source>
        <dbReference type="EMBL" id="CEM14412.1"/>
    </source>
</evidence>
<proteinExistence type="predicted"/>
<dbReference type="Gene3D" id="3.90.79.10">
    <property type="entry name" value="Nucleoside Triphosphate Pyrophosphohydrolase"/>
    <property type="match status" value="1"/>
</dbReference>
<feature type="compositionally biased region" description="Low complexity" evidence="5">
    <location>
        <begin position="206"/>
        <end position="225"/>
    </location>
</feature>
<feature type="domain" description="Nudix hydrolase" evidence="6">
    <location>
        <begin position="58"/>
        <end position="195"/>
    </location>
</feature>
<dbReference type="InterPro" id="IPR047198">
    <property type="entry name" value="DDP-like_NUDIX"/>
</dbReference>
<reference evidence="7" key="1">
    <citation type="submission" date="2014-11" db="EMBL/GenBank/DDBJ databases">
        <authorList>
            <person name="Otto D Thomas"/>
            <person name="Naeem Raeece"/>
        </authorList>
    </citation>
    <scope>NUCLEOTIDE SEQUENCE</scope>
</reference>
<evidence type="ECO:0000256" key="3">
    <source>
        <dbReference type="ARBA" id="ARBA00022801"/>
    </source>
</evidence>
<feature type="region of interest" description="Disordered" evidence="5">
    <location>
        <begin position="205"/>
        <end position="249"/>
    </location>
</feature>
<feature type="region of interest" description="Disordered" evidence="5">
    <location>
        <begin position="1"/>
        <end position="60"/>
    </location>
</feature>
<dbReference type="GO" id="GO:1901907">
    <property type="term" value="P:diadenosine pentaphosphate catabolic process"/>
    <property type="evidence" value="ECO:0007669"/>
    <property type="project" value="TreeGrafter"/>
</dbReference>
<dbReference type="CDD" id="cd04666">
    <property type="entry name" value="NUDIX_DIPP2_like_Nudt4"/>
    <property type="match status" value="1"/>
</dbReference>
<dbReference type="SUPFAM" id="SSF55811">
    <property type="entry name" value="Nudix"/>
    <property type="match status" value="1"/>
</dbReference>
<feature type="compositionally biased region" description="Pro residues" evidence="5">
    <location>
        <begin position="28"/>
        <end position="37"/>
    </location>
</feature>
<dbReference type="InterPro" id="IPR000086">
    <property type="entry name" value="NUDIX_hydrolase_dom"/>
</dbReference>
<comment type="cofactor">
    <cofactor evidence="1">
        <name>Mg(2+)</name>
        <dbReference type="ChEBI" id="CHEBI:18420"/>
    </cofactor>
</comment>
<dbReference type="PANTHER" id="PTHR12629">
    <property type="entry name" value="DIPHOSPHOINOSITOL POLYPHOSPHATE PHOSPHOHYDROLASE"/>
    <property type="match status" value="1"/>
</dbReference>
<dbReference type="InterPro" id="IPR015797">
    <property type="entry name" value="NUDIX_hydrolase-like_dom_sf"/>
</dbReference>
<feature type="compositionally biased region" description="Pro residues" evidence="5">
    <location>
        <begin position="307"/>
        <end position="323"/>
    </location>
</feature>
<accession>A0A0G4FKH9</accession>
<feature type="compositionally biased region" description="Low complexity" evidence="5">
    <location>
        <begin position="1"/>
        <end position="13"/>
    </location>
</feature>
<gene>
    <name evidence="7" type="ORF">Cvel_426</name>
</gene>
<organism evidence="7">
    <name type="scientific">Chromera velia CCMP2878</name>
    <dbReference type="NCBI Taxonomy" id="1169474"/>
    <lineage>
        <taxon>Eukaryota</taxon>
        <taxon>Sar</taxon>
        <taxon>Alveolata</taxon>
        <taxon>Colpodellida</taxon>
        <taxon>Chromeraceae</taxon>
        <taxon>Chromera</taxon>
    </lineage>
</organism>
<dbReference type="GO" id="GO:0046872">
    <property type="term" value="F:metal ion binding"/>
    <property type="evidence" value="ECO:0007669"/>
    <property type="project" value="UniProtKB-KW"/>
</dbReference>
<keyword evidence="4" id="KW-0460">Magnesium</keyword>
<dbReference type="PANTHER" id="PTHR12629:SF0">
    <property type="entry name" value="DIPHOSPHOINOSITOL-POLYPHOSPHATE DIPHOSPHATASE"/>
    <property type="match status" value="1"/>
</dbReference>
<dbReference type="GO" id="GO:1901911">
    <property type="term" value="P:adenosine 5'-(hexahydrogen pentaphosphate) catabolic process"/>
    <property type="evidence" value="ECO:0007669"/>
    <property type="project" value="TreeGrafter"/>
</dbReference>
<dbReference type="Pfam" id="PF00293">
    <property type="entry name" value="NUDIX"/>
    <property type="match status" value="1"/>
</dbReference>
<sequence>MSSPGSITSGSISAWGQGGGMQGKAPTPIAPDAPPPTGGAGEKAPGRPSRHPTDGGPKRRCGALVLRVSPEASVAGRALDMDSVEILLVSNRSKVKWVLPSGTFETDDDSLETCAVREAFEEAGVRCSCQSDLGDFYAHENHTLTRLFLVSCEELLPEWPESWRDRRWMSLREATEELGWRPQFLPALSSSFEAFCNLMQNGHAAGTPNGNMNPSSSSGSAPNATEDPHLNTGGTVENRGGDVGMVGGREALEGAPPIVLCDHGGMNINSSSCGHSSSSSSSSTAATRCMHHSPHVPPCSDSGEEAMPPPPHGDGDALPPPMTPLDDPSTSPPHDVNGHDASCSHSPYPLRSTSDSSRALKEPGGGV</sequence>
<evidence type="ECO:0000256" key="5">
    <source>
        <dbReference type="SAM" id="MobiDB-lite"/>
    </source>
</evidence>
<keyword evidence="3" id="KW-0378">Hydrolase</keyword>
<dbReference type="GO" id="GO:0005634">
    <property type="term" value="C:nucleus"/>
    <property type="evidence" value="ECO:0007669"/>
    <property type="project" value="TreeGrafter"/>
</dbReference>
<dbReference type="AlphaFoldDB" id="A0A0G4FKH9"/>
<dbReference type="GO" id="GO:1901909">
    <property type="term" value="P:diadenosine hexaphosphate catabolic process"/>
    <property type="evidence" value="ECO:0007669"/>
    <property type="project" value="TreeGrafter"/>
</dbReference>
<dbReference type="VEuPathDB" id="CryptoDB:Cvel_426"/>
<dbReference type="EMBL" id="CDMZ01000441">
    <property type="protein sequence ID" value="CEM14412.1"/>
    <property type="molecule type" value="Genomic_DNA"/>
</dbReference>
<feature type="region of interest" description="Disordered" evidence="5">
    <location>
        <begin position="271"/>
        <end position="367"/>
    </location>
</feature>
<dbReference type="GO" id="GO:0034431">
    <property type="term" value="F:bis(5'-adenosyl)-hexaphosphatase activity"/>
    <property type="evidence" value="ECO:0007669"/>
    <property type="project" value="TreeGrafter"/>
</dbReference>
<protein>
    <recommendedName>
        <fullName evidence="6">Nudix hydrolase domain-containing protein</fullName>
    </recommendedName>
</protein>
<dbReference type="GO" id="GO:0000298">
    <property type="term" value="F:endopolyphosphatase activity"/>
    <property type="evidence" value="ECO:0007669"/>
    <property type="project" value="TreeGrafter"/>
</dbReference>
<dbReference type="GO" id="GO:0008486">
    <property type="term" value="F:diphosphoinositol-polyphosphate diphosphatase activity"/>
    <property type="evidence" value="ECO:0007669"/>
    <property type="project" value="TreeGrafter"/>
</dbReference>
<evidence type="ECO:0000256" key="1">
    <source>
        <dbReference type="ARBA" id="ARBA00001946"/>
    </source>
</evidence>
<evidence type="ECO:0000256" key="4">
    <source>
        <dbReference type="ARBA" id="ARBA00022842"/>
    </source>
</evidence>
<dbReference type="PROSITE" id="PS51462">
    <property type="entry name" value="NUDIX"/>
    <property type="match status" value="1"/>
</dbReference>
<name>A0A0G4FKH9_9ALVE</name>
<dbReference type="GO" id="GO:0034432">
    <property type="term" value="F:bis(5'-adenosyl)-pentaphosphatase activity"/>
    <property type="evidence" value="ECO:0007669"/>
    <property type="project" value="TreeGrafter"/>
</dbReference>
<dbReference type="GO" id="GO:0071543">
    <property type="term" value="P:diphosphoinositol polyphosphate metabolic process"/>
    <property type="evidence" value="ECO:0007669"/>
    <property type="project" value="TreeGrafter"/>
</dbReference>
<evidence type="ECO:0000256" key="2">
    <source>
        <dbReference type="ARBA" id="ARBA00022723"/>
    </source>
</evidence>
<dbReference type="GO" id="GO:0005737">
    <property type="term" value="C:cytoplasm"/>
    <property type="evidence" value="ECO:0007669"/>
    <property type="project" value="TreeGrafter"/>
</dbReference>
<feature type="compositionally biased region" description="Low complexity" evidence="5">
    <location>
        <begin position="271"/>
        <end position="283"/>
    </location>
</feature>
<keyword evidence="2" id="KW-0479">Metal-binding</keyword>